<protein>
    <submittedName>
        <fullName evidence="1">Uncharacterized protein</fullName>
    </submittedName>
</protein>
<dbReference type="EMBL" id="LANI01000020">
    <property type="protein sequence ID" value="KKJ76245.1"/>
    <property type="molecule type" value="Genomic_DNA"/>
</dbReference>
<evidence type="ECO:0000313" key="1">
    <source>
        <dbReference type="EMBL" id="KKJ76245.1"/>
    </source>
</evidence>
<sequence length="232" mass="26535">MIVMSFLAVPLRTHADSGTTNDISKEEYCREFKRIAFSNEEELLSRWDTTKLRVFLDGESKDVIYAKELFNKFSELSGIEIIYTRQKINIGLVFWDNSYRYALVTGEKLLKTWLPTKLDLFEYLKENAKEGNKDLVLQYSFNKSKKMILSIGIFDVPIAPDPSTITQENKDLITRAVITSLFPSLGNEPSIKFSGEVEEIFSPLTNAKHQPLAQIWYGENVHAGRSKNSFGC</sequence>
<dbReference type="Proteomes" id="UP000034491">
    <property type="component" value="Unassembled WGS sequence"/>
</dbReference>
<gene>
    <name evidence="1" type="ORF">WH95_13550</name>
</gene>
<dbReference type="AlphaFoldDB" id="A0A0M2R8B5"/>
<proteinExistence type="predicted"/>
<comment type="caution">
    <text evidence="1">The sequence shown here is derived from an EMBL/GenBank/DDBJ whole genome shotgun (WGS) entry which is preliminary data.</text>
</comment>
<evidence type="ECO:0000313" key="2">
    <source>
        <dbReference type="Proteomes" id="UP000034491"/>
    </source>
</evidence>
<organism evidence="1 2">
    <name type="scientific">Kiloniella litopenaei</name>
    <dbReference type="NCBI Taxonomy" id="1549748"/>
    <lineage>
        <taxon>Bacteria</taxon>
        <taxon>Pseudomonadati</taxon>
        <taxon>Pseudomonadota</taxon>
        <taxon>Alphaproteobacteria</taxon>
        <taxon>Rhodospirillales</taxon>
        <taxon>Kiloniellaceae</taxon>
        <taxon>Kiloniella</taxon>
    </lineage>
</organism>
<keyword evidence="2" id="KW-1185">Reference proteome</keyword>
<name>A0A0M2R8B5_9PROT</name>
<reference evidence="1 2" key="1">
    <citation type="submission" date="2015-03" db="EMBL/GenBank/DDBJ databases">
        <title>Genome sequence of Kiloniella sp. P1-1, isolated from the gut microflora of Pacific white shrimp, Penaeus vannamei.</title>
        <authorList>
            <person name="Shao Z."/>
            <person name="Wang L."/>
            <person name="Li X."/>
        </authorList>
    </citation>
    <scope>NUCLEOTIDE SEQUENCE [LARGE SCALE GENOMIC DNA]</scope>
    <source>
        <strain evidence="1 2">P1-1</strain>
    </source>
</reference>
<accession>A0A0M2R8B5</accession>